<dbReference type="EMBL" id="CP023701">
    <property type="protein sequence ID" value="QEU78272.1"/>
    <property type="molecule type" value="Genomic_DNA"/>
</dbReference>
<evidence type="ECO:0000313" key="3">
    <source>
        <dbReference type="EMBL" id="QEU78272.1"/>
    </source>
</evidence>
<dbReference type="AlphaFoldDB" id="A0A5P2UGG5"/>
<sequence>MPDMADNQTAVSRRTLLFAGGAVTAGLTAGGLAWARDARRPAEPTEPEATPPLVGAFDLRSGAELLEPTGLFNTTGPQSFAFDDTNALIYTLQTLQSGIRLSDEDEPVSAGDRKSAGDMCLTRLTAAGKVTGHMYLRGFGHGISFGVEPVGKRTFLWVEGKADPKNGYGRSVARTPFKDGAILDSTDPAVAHFDPLPGASDLAPSLDLAGGRVLVSHEKGREHRFAVYPMTDFLAGRRDSPQVVNAGEQVKEEEWFQGCALHGDFVYVLTGNPYTDKKGKNPRKSGGNTYISAIDVRTGKPQGRRRVTVAPDLPYREPEGMAVSMAGGRPALCIGFSVKTEDRRELTLYRFTG</sequence>
<evidence type="ECO:0000313" key="2">
    <source>
        <dbReference type="EMBL" id="GGZ61047.1"/>
    </source>
</evidence>
<name>A0A5P2UGG5_9ACTN</name>
<dbReference type="InterPro" id="IPR006311">
    <property type="entry name" value="TAT_signal"/>
</dbReference>
<proteinExistence type="predicted"/>
<dbReference type="Proteomes" id="UP000326831">
    <property type="component" value="Chromosome"/>
</dbReference>
<organism evidence="3 4">
    <name type="scientific">Streptomyces subrutilus</name>
    <dbReference type="NCBI Taxonomy" id="36818"/>
    <lineage>
        <taxon>Bacteria</taxon>
        <taxon>Bacillati</taxon>
        <taxon>Actinomycetota</taxon>
        <taxon>Actinomycetes</taxon>
        <taxon>Kitasatosporales</taxon>
        <taxon>Streptomycetaceae</taxon>
        <taxon>Streptomyces</taxon>
    </lineage>
</organism>
<feature type="domain" description="P68 RBP/TagC-like beta-propeller" evidence="1">
    <location>
        <begin position="78"/>
        <end position="349"/>
    </location>
</feature>
<dbReference type="EMBL" id="BMVX01000006">
    <property type="protein sequence ID" value="GGZ61047.1"/>
    <property type="molecule type" value="Genomic_DNA"/>
</dbReference>
<protein>
    <submittedName>
        <fullName evidence="3">Signaling protein</fullName>
    </submittedName>
</protein>
<dbReference type="KEGG" id="ssub:CP968_08265"/>
<evidence type="ECO:0000259" key="1">
    <source>
        <dbReference type="Pfam" id="PF21311"/>
    </source>
</evidence>
<dbReference type="Pfam" id="PF21311">
    <property type="entry name" value="Phage_RBD_prop"/>
    <property type="match status" value="1"/>
</dbReference>
<dbReference type="PROSITE" id="PS51318">
    <property type="entry name" value="TAT"/>
    <property type="match status" value="1"/>
</dbReference>
<dbReference type="InterPro" id="IPR048799">
    <property type="entry name" value="P68_RBP_TagC-like_beta-prop"/>
</dbReference>
<keyword evidence="4" id="KW-1185">Reference proteome</keyword>
<reference evidence="2" key="1">
    <citation type="journal article" date="2014" name="Int. J. Syst. Evol. Microbiol.">
        <title>Complete genome sequence of Corynebacterium casei LMG S-19264T (=DSM 44701T), isolated from a smear-ripened cheese.</title>
        <authorList>
            <consortium name="US DOE Joint Genome Institute (JGI-PGF)"/>
            <person name="Walter F."/>
            <person name="Albersmeier A."/>
            <person name="Kalinowski J."/>
            <person name="Ruckert C."/>
        </authorList>
    </citation>
    <scope>NUCLEOTIDE SEQUENCE</scope>
    <source>
        <strain evidence="2">JCM 4834</strain>
    </source>
</reference>
<dbReference type="Proteomes" id="UP000634660">
    <property type="component" value="Unassembled WGS sequence"/>
</dbReference>
<evidence type="ECO:0000313" key="4">
    <source>
        <dbReference type="Proteomes" id="UP000326831"/>
    </source>
</evidence>
<accession>A0A5P2UGG5</accession>
<gene>
    <name evidence="3" type="ORF">CP968_08265</name>
    <name evidence="2" type="ORF">GCM10010371_20750</name>
</gene>
<reference evidence="3 4" key="2">
    <citation type="submission" date="2017-09" db="EMBL/GenBank/DDBJ databases">
        <authorList>
            <person name="Lee N."/>
            <person name="Cho B.-K."/>
        </authorList>
    </citation>
    <scope>NUCLEOTIDE SEQUENCE [LARGE SCALE GENOMIC DNA]</scope>
    <source>
        <strain evidence="3 4">ATCC 27467</strain>
    </source>
</reference>
<reference evidence="2" key="3">
    <citation type="submission" date="2020-09" db="EMBL/GenBank/DDBJ databases">
        <authorList>
            <person name="Sun Q."/>
            <person name="Ohkuma M."/>
        </authorList>
    </citation>
    <scope>NUCLEOTIDE SEQUENCE</scope>
    <source>
        <strain evidence="2">JCM 4834</strain>
    </source>
</reference>